<dbReference type="Gene3D" id="3.30.420.10">
    <property type="entry name" value="Ribonuclease H-like superfamily/Ribonuclease H"/>
    <property type="match status" value="2"/>
</dbReference>
<gene>
    <name evidence="5" type="ORF">CCACVL1_31028</name>
</gene>
<evidence type="ECO:0000313" key="6">
    <source>
        <dbReference type="Proteomes" id="UP000188268"/>
    </source>
</evidence>
<dbReference type="OrthoDB" id="978246at2759"/>
<dbReference type="Gene3D" id="1.10.340.70">
    <property type="match status" value="1"/>
</dbReference>
<name>A0A1R3FU74_COCAP</name>
<dbReference type="Gramene" id="OMO49394">
    <property type="protein sequence ID" value="OMO49394"/>
    <property type="gene ID" value="CCACVL1_31028"/>
</dbReference>
<proteinExistence type="predicted"/>
<dbReference type="Pfam" id="PF17921">
    <property type="entry name" value="Integrase_H2C2"/>
    <property type="match status" value="1"/>
</dbReference>
<sequence length="1124" mass="127165">MNLCSGSGRSGSEGDDQPTLISLDEAQGQADLIRALTDAVGRMGITPGGQSLAPVNQPLPLQQRPQNEAPLGVVNAQEHQVDPPLPPSQEIADNMEDVAQVDARNIPVYVPPPGHVGNGNGHNGNSNRNGNQRHATKAQVHPQDRAAYEVFKQEVSGLDCNQIIDIVQEMFVLDSEGRVDLYFVRTVDDRAYLSRLSQRKGEPAEDYLAQFKKLKNRCRFALPEEEFVHMAQNDLDIELRKKFVWEKIERGILKFLEAPKKELVVDKDPFATAVNMVSVNFPTCGHLTKETVQRKLDFAAEDAKPLMIITSIVQGTSKPMVTKSKITASAPHVLKPMVQFPTRSRSELRPCLERRKKEIRTMSIENEVRIQRDHAIKFNWSKMVRPTVRALVGVWQKDEHPIFPSPPIQRNRKTWRRRELRRRAKARKELQKAAMEEEAKLDEREALLKKTEESLNEKIAFLQKREVDGQYKTNNEGPFYSYGSKNEDKESENDTLQADDFLEEPSVDKRWSDEPLPIGNVEEIIHVSQKNDEDSGGGGDKVEQPKEIVFGKPNQRATYHIKPLYIKVHLDGVPMNRVLVDNGAIVNLLPYASLRRLGRGDDDLIESILTVSDFLGAITETRATPKDEYPMPVVNLLGDGAAQQKFLSFMDGDSGDNQIYIAEEDVRKTAFRCFGEIGIFEWVVMPFGLKNAGATYQRAMNVHSSTSNKRSGGCLFLSRSSLLGEDFGDAAEVMEIAFVPWVLELDVSSTLESARAGIIISSPQGTWTMMAFHLDFESTNNQAEYEALIIGLEMLREIKASSVLIKVDSLLVVNHLTGEFKWTSPSLLPYFALATQLLEEFDDVSVEHVPRYMNEGANVAAQLASGIIYRDNIMRKVINVERRSMPSVLGRENIFNVCNINTRTIATDWRDPFIQYLKDPTQPSSRRTRSLAVHHTVLADELYRKSVDDVFLRCLDGEEAKVVVKDVREGLCGAHQAGRKMRWLIRRHSFYWPSLMKDYMEYAQLCQACQKHGQRVPSEDLHSIVKPWPFRGWAIDLVGKLYPLAKGGVRFIIIATDYFTKWVEARAMKSTKHTDIQKFIEEHIICRFGKPETLTSDQGLNFNGEITEVLGRKYVIKSMKLTPH</sequence>
<dbReference type="PANTHER" id="PTHR48475">
    <property type="entry name" value="RIBONUCLEASE H"/>
    <property type="match status" value="1"/>
</dbReference>
<evidence type="ECO:0000259" key="3">
    <source>
        <dbReference type="PROSITE" id="PS50879"/>
    </source>
</evidence>
<dbReference type="AlphaFoldDB" id="A0A1R3FU74"/>
<keyword evidence="1" id="KW-0175">Coiled coil</keyword>
<feature type="domain" description="Integrase catalytic" evidence="4">
    <location>
        <begin position="1025"/>
        <end position="1124"/>
    </location>
</feature>
<reference evidence="5 6" key="1">
    <citation type="submission" date="2013-09" db="EMBL/GenBank/DDBJ databases">
        <title>Corchorus capsularis genome sequencing.</title>
        <authorList>
            <person name="Alam M."/>
            <person name="Haque M.S."/>
            <person name="Islam M.S."/>
            <person name="Emdad E.M."/>
            <person name="Islam M.M."/>
            <person name="Ahmed B."/>
            <person name="Halim A."/>
            <person name="Hossen Q.M.M."/>
            <person name="Hossain M.Z."/>
            <person name="Ahmed R."/>
            <person name="Khan M.M."/>
            <person name="Islam R."/>
            <person name="Rashid M.M."/>
            <person name="Khan S.A."/>
            <person name="Rahman M.S."/>
            <person name="Alam M."/>
        </authorList>
    </citation>
    <scope>NUCLEOTIDE SEQUENCE [LARGE SCALE GENOMIC DNA]</scope>
    <source>
        <strain evidence="6">cv. CVL-1</strain>
        <tissue evidence="5">Whole seedling</tissue>
    </source>
</reference>
<dbReference type="SUPFAM" id="SSF53098">
    <property type="entry name" value="Ribonuclease H-like"/>
    <property type="match status" value="1"/>
</dbReference>
<accession>A0A1R3FU74</accession>
<feature type="domain" description="RNase H type-1" evidence="3">
    <location>
        <begin position="742"/>
        <end position="869"/>
    </location>
</feature>
<protein>
    <submittedName>
        <fullName evidence="5">Integrase, catalytic core</fullName>
    </submittedName>
</protein>
<dbReference type="GO" id="GO:0015074">
    <property type="term" value="P:DNA integration"/>
    <property type="evidence" value="ECO:0007669"/>
    <property type="project" value="InterPro"/>
</dbReference>
<dbReference type="InterPro" id="IPR043128">
    <property type="entry name" value="Rev_trsase/Diguanyl_cyclase"/>
</dbReference>
<feature type="coiled-coil region" evidence="1">
    <location>
        <begin position="416"/>
        <end position="454"/>
    </location>
</feature>
<organism evidence="5 6">
    <name type="scientific">Corchorus capsularis</name>
    <name type="common">Jute</name>
    <dbReference type="NCBI Taxonomy" id="210143"/>
    <lineage>
        <taxon>Eukaryota</taxon>
        <taxon>Viridiplantae</taxon>
        <taxon>Streptophyta</taxon>
        <taxon>Embryophyta</taxon>
        <taxon>Tracheophyta</taxon>
        <taxon>Spermatophyta</taxon>
        <taxon>Magnoliopsida</taxon>
        <taxon>eudicotyledons</taxon>
        <taxon>Gunneridae</taxon>
        <taxon>Pentapetalae</taxon>
        <taxon>rosids</taxon>
        <taxon>malvids</taxon>
        <taxon>Malvales</taxon>
        <taxon>Malvaceae</taxon>
        <taxon>Grewioideae</taxon>
        <taxon>Apeibeae</taxon>
        <taxon>Corchorus</taxon>
    </lineage>
</organism>
<evidence type="ECO:0000313" key="5">
    <source>
        <dbReference type="EMBL" id="OMO49394.1"/>
    </source>
</evidence>
<dbReference type="InterPro" id="IPR041588">
    <property type="entry name" value="Integrase_H2C2"/>
</dbReference>
<dbReference type="SUPFAM" id="SSF56672">
    <property type="entry name" value="DNA/RNA polymerases"/>
    <property type="match status" value="1"/>
</dbReference>
<dbReference type="InterPro" id="IPR001584">
    <property type="entry name" value="Integrase_cat-core"/>
</dbReference>
<dbReference type="Pfam" id="PF13456">
    <property type="entry name" value="RVT_3"/>
    <property type="match status" value="1"/>
</dbReference>
<dbReference type="PROSITE" id="PS50994">
    <property type="entry name" value="INTEGRASE"/>
    <property type="match status" value="1"/>
</dbReference>
<dbReference type="PANTHER" id="PTHR48475:SF1">
    <property type="entry name" value="RNASE H TYPE-1 DOMAIN-CONTAINING PROTEIN"/>
    <property type="match status" value="1"/>
</dbReference>
<dbReference type="CDD" id="cd01647">
    <property type="entry name" value="RT_LTR"/>
    <property type="match status" value="1"/>
</dbReference>
<comment type="caution">
    <text evidence="5">The sequence shown here is derived from an EMBL/GenBank/DDBJ whole genome shotgun (WGS) entry which is preliminary data.</text>
</comment>
<dbReference type="InterPro" id="IPR002156">
    <property type="entry name" value="RNaseH_domain"/>
</dbReference>
<dbReference type="EMBL" id="AWWV01016495">
    <property type="protein sequence ID" value="OMO49394.1"/>
    <property type="molecule type" value="Genomic_DNA"/>
</dbReference>
<feature type="region of interest" description="Disordered" evidence="2">
    <location>
        <begin position="472"/>
        <end position="494"/>
    </location>
</feature>
<dbReference type="InterPro" id="IPR036397">
    <property type="entry name" value="RNaseH_sf"/>
</dbReference>
<evidence type="ECO:0000256" key="1">
    <source>
        <dbReference type="SAM" id="Coils"/>
    </source>
</evidence>
<dbReference type="CDD" id="cd09279">
    <property type="entry name" value="RNase_HI_like"/>
    <property type="match status" value="1"/>
</dbReference>
<dbReference type="InterPro" id="IPR043502">
    <property type="entry name" value="DNA/RNA_pol_sf"/>
</dbReference>
<dbReference type="PROSITE" id="PS50879">
    <property type="entry name" value="RNASE_H_1"/>
    <property type="match status" value="1"/>
</dbReference>
<dbReference type="Gene3D" id="3.10.10.10">
    <property type="entry name" value="HIV Type 1 Reverse Transcriptase, subunit A, domain 1"/>
    <property type="match status" value="1"/>
</dbReference>
<evidence type="ECO:0000259" key="4">
    <source>
        <dbReference type="PROSITE" id="PS50994"/>
    </source>
</evidence>
<evidence type="ECO:0000256" key="2">
    <source>
        <dbReference type="SAM" id="MobiDB-lite"/>
    </source>
</evidence>
<feature type="region of interest" description="Disordered" evidence="2">
    <location>
        <begin position="114"/>
        <end position="133"/>
    </location>
</feature>
<dbReference type="InterPro" id="IPR012337">
    <property type="entry name" value="RNaseH-like_sf"/>
</dbReference>
<keyword evidence="6" id="KW-1185">Reference proteome</keyword>
<dbReference type="GO" id="GO:0004523">
    <property type="term" value="F:RNA-DNA hybrid ribonuclease activity"/>
    <property type="evidence" value="ECO:0007669"/>
    <property type="project" value="InterPro"/>
</dbReference>
<dbReference type="GO" id="GO:0003676">
    <property type="term" value="F:nucleic acid binding"/>
    <property type="evidence" value="ECO:0007669"/>
    <property type="project" value="InterPro"/>
</dbReference>
<dbReference type="Gene3D" id="3.30.70.270">
    <property type="match status" value="1"/>
</dbReference>
<dbReference type="Proteomes" id="UP000188268">
    <property type="component" value="Unassembled WGS sequence"/>
</dbReference>